<proteinExistence type="predicted"/>
<dbReference type="InParanoid" id="K9TNK5"/>
<protein>
    <submittedName>
        <fullName evidence="1">AAA ATPase</fullName>
    </submittedName>
</protein>
<gene>
    <name evidence="1" type="ORF">Oscil6304_4460</name>
</gene>
<dbReference type="Proteomes" id="UP000010367">
    <property type="component" value="Chromosome"/>
</dbReference>
<dbReference type="KEGG" id="oac:Oscil6304_4460"/>
<dbReference type="STRING" id="56110.Oscil6304_4460"/>
<accession>K9TNK5</accession>
<name>K9TNK5_9CYAN</name>
<reference evidence="1 2" key="1">
    <citation type="submission" date="2012-06" db="EMBL/GenBank/DDBJ databases">
        <title>Finished chromosome of genome of Oscillatoria acuminata PCC 6304.</title>
        <authorList>
            <consortium name="US DOE Joint Genome Institute"/>
            <person name="Gugger M."/>
            <person name="Coursin T."/>
            <person name="Rippka R."/>
            <person name="Tandeau De Marsac N."/>
            <person name="Huntemann M."/>
            <person name="Wei C.-L."/>
            <person name="Han J."/>
            <person name="Detter J.C."/>
            <person name="Han C."/>
            <person name="Tapia R."/>
            <person name="Davenport K."/>
            <person name="Daligault H."/>
            <person name="Erkkila T."/>
            <person name="Gu W."/>
            <person name="Munk A.C.C."/>
            <person name="Teshima H."/>
            <person name="Xu Y."/>
            <person name="Chain P."/>
            <person name="Chen A."/>
            <person name="Krypides N."/>
            <person name="Mavromatis K."/>
            <person name="Markowitz V."/>
            <person name="Szeto E."/>
            <person name="Ivanova N."/>
            <person name="Mikhailova N."/>
            <person name="Ovchinnikova G."/>
            <person name="Pagani I."/>
            <person name="Pati A."/>
            <person name="Goodwin L."/>
            <person name="Peters L."/>
            <person name="Pitluck S."/>
            <person name="Woyke T."/>
            <person name="Kerfeld C."/>
        </authorList>
    </citation>
    <scope>NUCLEOTIDE SEQUENCE [LARGE SCALE GENOMIC DNA]</scope>
    <source>
        <strain evidence="1 2">PCC 6304</strain>
    </source>
</reference>
<evidence type="ECO:0000313" key="2">
    <source>
        <dbReference type="Proteomes" id="UP000010367"/>
    </source>
</evidence>
<dbReference type="InterPro" id="IPR027417">
    <property type="entry name" value="P-loop_NTPase"/>
</dbReference>
<dbReference type="HOGENOM" id="CLU_650263_0_0_3"/>
<dbReference type="Gene3D" id="3.40.50.300">
    <property type="entry name" value="P-loop containing nucleotide triphosphate hydrolases"/>
    <property type="match status" value="1"/>
</dbReference>
<sequence>MPYQDVNGNLIAAAQNPYVSSGAAASVVSQEYSSRLVHTKFINDLLDEVKQSIKIRRPIKLFLVGEYGYGKTTLLNLIAKEFNDNDGVCIPIKFQEIVTPVAASSQPDKHFESLLGAILLKLYNILVEKGLLTKSDRKLFNETEFIDIFDTFFELLKRTQKIYILIAFDEVEALFSNLSIELAYFMSFLHSFSEKLLQRPGWALCVSVTEEYYSQIISEARQLQEARFNFKILKPLSPQEVKEYIKTKNSAVTLRIDNRFYPFEEEVIDFVSVVSGGVPRFLETICQLLWAEAEPSHTSVSLETARRIFSNSYRVYAETYFSDLRISLDLSDEAEAFLNLLFFSGGRKQTSKELLVLQESCPISYFYGLDESQIRYRLDKASRELRKKQGFEEYLEVFGQSPYMYSLTNSVFKAVFRYRERI</sequence>
<dbReference type="AlphaFoldDB" id="K9TNK5"/>
<dbReference type="OrthoDB" id="9779230at2"/>
<evidence type="ECO:0000313" key="1">
    <source>
        <dbReference type="EMBL" id="AFY83978.1"/>
    </source>
</evidence>
<organism evidence="1 2">
    <name type="scientific">Oscillatoria acuminata PCC 6304</name>
    <dbReference type="NCBI Taxonomy" id="56110"/>
    <lineage>
        <taxon>Bacteria</taxon>
        <taxon>Bacillati</taxon>
        <taxon>Cyanobacteriota</taxon>
        <taxon>Cyanophyceae</taxon>
        <taxon>Oscillatoriophycideae</taxon>
        <taxon>Oscillatoriales</taxon>
        <taxon>Oscillatoriaceae</taxon>
        <taxon>Oscillatoria</taxon>
    </lineage>
</organism>
<dbReference type="RefSeq" id="WP_015150600.1">
    <property type="nucleotide sequence ID" value="NC_019693.1"/>
</dbReference>
<keyword evidence="2" id="KW-1185">Reference proteome</keyword>
<dbReference type="EMBL" id="CP003607">
    <property type="protein sequence ID" value="AFY83978.1"/>
    <property type="molecule type" value="Genomic_DNA"/>
</dbReference>
<dbReference type="SUPFAM" id="SSF52540">
    <property type="entry name" value="P-loop containing nucleoside triphosphate hydrolases"/>
    <property type="match status" value="1"/>
</dbReference>